<reference evidence="1 2" key="2">
    <citation type="journal article" date="2019" name="G3 (Bethesda)">
        <title>Hybrid Assembly of the Genome of the Entomopathogenic Nematode Steinernema carpocapsae Identifies the X-Chromosome.</title>
        <authorList>
            <person name="Serra L."/>
            <person name="Macchietto M."/>
            <person name="Macias-Munoz A."/>
            <person name="McGill C.J."/>
            <person name="Rodriguez I.M."/>
            <person name="Rodriguez B."/>
            <person name="Murad R."/>
            <person name="Mortazavi A."/>
        </authorList>
    </citation>
    <scope>NUCLEOTIDE SEQUENCE [LARGE SCALE GENOMIC DNA]</scope>
    <source>
        <strain evidence="1 2">ALL</strain>
    </source>
</reference>
<organism evidence="1 2">
    <name type="scientific">Steinernema carpocapsae</name>
    <name type="common">Entomopathogenic nematode</name>
    <dbReference type="NCBI Taxonomy" id="34508"/>
    <lineage>
        <taxon>Eukaryota</taxon>
        <taxon>Metazoa</taxon>
        <taxon>Ecdysozoa</taxon>
        <taxon>Nematoda</taxon>
        <taxon>Chromadorea</taxon>
        <taxon>Rhabditida</taxon>
        <taxon>Tylenchina</taxon>
        <taxon>Panagrolaimomorpha</taxon>
        <taxon>Strongyloidoidea</taxon>
        <taxon>Steinernematidae</taxon>
        <taxon>Steinernema</taxon>
    </lineage>
</organism>
<sequence length="91" mass="10150">MIATFASDLKNSIRGPKPLNIMYFSEPSGKNRSSLLCVFDDSQIYFVALNGKRGDDKRNVGDLLTHGCGQKPTVTNLEVSEIRKENCEQQN</sequence>
<name>A0A4U5P2C9_STECR</name>
<gene>
    <name evidence="1" type="ORF">L596_013783</name>
</gene>
<evidence type="ECO:0000313" key="1">
    <source>
        <dbReference type="EMBL" id="TKR89724.1"/>
    </source>
</evidence>
<comment type="caution">
    <text evidence="1">The sequence shown here is derived from an EMBL/GenBank/DDBJ whole genome shotgun (WGS) entry which is preliminary data.</text>
</comment>
<dbReference type="EMBL" id="AZBU02000003">
    <property type="protein sequence ID" value="TKR89724.1"/>
    <property type="molecule type" value="Genomic_DNA"/>
</dbReference>
<dbReference type="Proteomes" id="UP000298663">
    <property type="component" value="Unassembled WGS sequence"/>
</dbReference>
<keyword evidence="2" id="KW-1185">Reference proteome</keyword>
<protein>
    <submittedName>
        <fullName evidence="1">Uncharacterized protein</fullName>
    </submittedName>
</protein>
<proteinExistence type="predicted"/>
<reference evidence="1 2" key="1">
    <citation type="journal article" date="2015" name="Genome Biol.">
        <title>Comparative genomics of Steinernema reveals deeply conserved gene regulatory networks.</title>
        <authorList>
            <person name="Dillman A.R."/>
            <person name="Macchietto M."/>
            <person name="Porter C.F."/>
            <person name="Rogers A."/>
            <person name="Williams B."/>
            <person name="Antoshechkin I."/>
            <person name="Lee M.M."/>
            <person name="Goodwin Z."/>
            <person name="Lu X."/>
            <person name="Lewis E.E."/>
            <person name="Goodrich-Blair H."/>
            <person name="Stock S.P."/>
            <person name="Adams B.J."/>
            <person name="Sternberg P.W."/>
            <person name="Mortazavi A."/>
        </authorList>
    </citation>
    <scope>NUCLEOTIDE SEQUENCE [LARGE SCALE GENOMIC DNA]</scope>
    <source>
        <strain evidence="1 2">ALL</strain>
    </source>
</reference>
<evidence type="ECO:0000313" key="2">
    <source>
        <dbReference type="Proteomes" id="UP000298663"/>
    </source>
</evidence>
<dbReference type="AlphaFoldDB" id="A0A4U5P2C9"/>
<accession>A0A4U5P2C9</accession>